<dbReference type="Gene3D" id="3.40.50.720">
    <property type="entry name" value="NAD(P)-binding Rossmann-like Domain"/>
    <property type="match status" value="1"/>
</dbReference>
<dbReference type="InterPro" id="IPR008030">
    <property type="entry name" value="NmrA-like"/>
</dbReference>
<evidence type="ECO:0000259" key="1">
    <source>
        <dbReference type="Pfam" id="PF05368"/>
    </source>
</evidence>
<dbReference type="RefSeq" id="WP_060531045.1">
    <property type="nucleotide sequence ID" value="NZ_CP013023.1"/>
</dbReference>
<dbReference type="CDD" id="cd05269">
    <property type="entry name" value="TMR_SDR_a"/>
    <property type="match status" value="1"/>
</dbReference>
<reference evidence="3" key="1">
    <citation type="submission" date="2015-10" db="EMBL/GenBank/DDBJ databases">
        <title>Genome of Paenibacillus bovis sp. nov.</title>
        <authorList>
            <person name="Wu Z."/>
            <person name="Gao C."/>
            <person name="Liu Z."/>
            <person name="Zheng H."/>
        </authorList>
    </citation>
    <scope>NUCLEOTIDE SEQUENCE [LARGE SCALE GENOMIC DNA]</scope>
    <source>
        <strain evidence="3">BD3526</strain>
    </source>
</reference>
<dbReference type="EMBL" id="CP013023">
    <property type="protein sequence ID" value="ANF94758.1"/>
    <property type="molecule type" value="Genomic_DNA"/>
</dbReference>
<evidence type="ECO:0000313" key="3">
    <source>
        <dbReference type="Proteomes" id="UP000078148"/>
    </source>
</evidence>
<dbReference type="OrthoDB" id="152510at2"/>
<dbReference type="InterPro" id="IPR052718">
    <property type="entry name" value="NmrA-type_oxidoreductase"/>
</dbReference>
<organism evidence="2 3">
    <name type="scientific">Paenibacillus bovis</name>
    <dbReference type="NCBI Taxonomy" id="1616788"/>
    <lineage>
        <taxon>Bacteria</taxon>
        <taxon>Bacillati</taxon>
        <taxon>Bacillota</taxon>
        <taxon>Bacilli</taxon>
        <taxon>Bacillales</taxon>
        <taxon>Paenibacillaceae</taxon>
        <taxon>Paenibacillus</taxon>
    </lineage>
</organism>
<dbReference type="SUPFAM" id="SSF51735">
    <property type="entry name" value="NAD(P)-binding Rossmann-fold domains"/>
    <property type="match status" value="1"/>
</dbReference>
<dbReference type="InterPro" id="IPR036291">
    <property type="entry name" value="NAD(P)-bd_dom_sf"/>
</dbReference>
<dbReference type="STRING" id="1616788.AR543_01055"/>
<keyword evidence="3" id="KW-1185">Reference proteome</keyword>
<dbReference type="Pfam" id="PF05368">
    <property type="entry name" value="NmrA"/>
    <property type="match status" value="1"/>
</dbReference>
<dbReference type="Gene3D" id="3.90.25.10">
    <property type="entry name" value="UDP-galactose 4-epimerase, domain 1"/>
    <property type="match status" value="1"/>
</dbReference>
<dbReference type="PANTHER" id="PTHR47129:SF1">
    <property type="entry name" value="NMRA-LIKE DOMAIN-CONTAINING PROTEIN"/>
    <property type="match status" value="1"/>
</dbReference>
<sequence>MTILVTGATGKLGSKIVEKLLQTVPAGELAVSVRNPAKAEHLRALGVDVRHGDFDQPDTLDQAFAGVDRLLIISADGDNETRIRQHNDAVAAAARAKVGFIAYTSVTNAQESSLMLAPVHQATEQAILATGIPYSFLRNNWYLENELSTIQAVQAGAPWVTSAGSGKVGWATQEDYAAAAAAVLPTGHENTTYELSGPLLTQDELAAAVGTVLGKEVTVQHVDDDTYAEIMKSAGLPEFLLPMLVGIQQGIREGQLEIAHSDFEQLLGRPVTPVVEALRQLVAQ</sequence>
<gene>
    <name evidence="2" type="ORF">AR543_01055</name>
</gene>
<feature type="domain" description="NmrA-like" evidence="1">
    <location>
        <begin position="2"/>
        <end position="236"/>
    </location>
</feature>
<dbReference type="KEGG" id="pbv:AR543_01055"/>
<evidence type="ECO:0000313" key="2">
    <source>
        <dbReference type="EMBL" id="ANF94758.1"/>
    </source>
</evidence>
<protein>
    <submittedName>
        <fullName evidence="2">NAD(P)-dependent oxidoreductase</fullName>
    </submittedName>
</protein>
<dbReference type="PANTHER" id="PTHR47129">
    <property type="entry name" value="QUINONE OXIDOREDUCTASE 2"/>
    <property type="match status" value="1"/>
</dbReference>
<name>A0A172ZAW5_9BACL</name>
<proteinExistence type="predicted"/>
<accession>A0A172ZAW5</accession>
<reference evidence="2 3" key="2">
    <citation type="journal article" date="2016" name="Int. J. Syst. Evol. Microbiol.">
        <title>Paenibacillus bovis sp. nov., isolated from raw yak (Bos grunniens) milk.</title>
        <authorList>
            <person name="Gao C."/>
            <person name="Han J."/>
            <person name="Liu Z."/>
            <person name="Xu X."/>
            <person name="Hang F."/>
            <person name="Wu Z."/>
        </authorList>
    </citation>
    <scope>NUCLEOTIDE SEQUENCE [LARGE SCALE GENOMIC DNA]</scope>
    <source>
        <strain evidence="2 3">BD3526</strain>
    </source>
</reference>
<dbReference type="AlphaFoldDB" id="A0A172ZAW5"/>
<dbReference type="Proteomes" id="UP000078148">
    <property type="component" value="Chromosome"/>
</dbReference>